<dbReference type="SUPFAM" id="SSF160148">
    <property type="entry name" value="CPE0013-like"/>
    <property type="match status" value="1"/>
</dbReference>
<dbReference type="PANTHER" id="PTHR39450">
    <property type="entry name" value="MOLYBDOPTERIN OXIDOREDUCTASE, 4FE-4S CLUSTER-BINDING SUBUNIT"/>
    <property type="match status" value="1"/>
</dbReference>
<evidence type="ECO:0000313" key="2">
    <source>
        <dbReference type="Proteomes" id="UP000214689"/>
    </source>
</evidence>
<dbReference type="AlphaFoldDB" id="A0A223AQX8"/>
<dbReference type="Proteomes" id="UP000214689">
    <property type="component" value="Chromosome"/>
</dbReference>
<accession>A0A223AQX8</accession>
<dbReference type="SUPFAM" id="SSF53706">
    <property type="entry name" value="Formate dehydrogenase/DMSO reductase, domains 1-3"/>
    <property type="match status" value="1"/>
</dbReference>
<dbReference type="InterPro" id="IPR012460">
    <property type="entry name" value="DUF1667"/>
</dbReference>
<protein>
    <recommendedName>
        <fullName evidence="3">Molybdopterin oxidoreductase</fullName>
    </recommendedName>
</protein>
<dbReference type="EMBL" id="CP016199">
    <property type="protein sequence ID" value="ASS37357.1"/>
    <property type="molecule type" value="Genomic_DNA"/>
</dbReference>
<dbReference type="Gene3D" id="3.10.530.10">
    <property type="entry name" value="CPE0013-like"/>
    <property type="match status" value="1"/>
</dbReference>
<sequence>MRDVELICVNCPKGCRVTVHLEDDKITGIEGHSCKEGLNYAEQEITRPMRILTSTVRIDGAVNRVLPVITESEIPLDIWREAMSEIKGLRVTAPVEINDIIESDFMGTGVNLIASRSMSSVY</sequence>
<dbReference type="PANTHER" id="PTHR39450:SF1">
    <property type="entry name" value="DUF1667 DOMAIN-CONTAINING PROTEIN"/>
    <property type="match status" value="1"/>
</dbReference>
<proteinExistence type="predicted"/>
<evidence type="ECO:0008006" key="3">
    <source>
        <dbReference type="Google" id="ProtNLM"/>
    </source>
</evidence>
<dbReference type="Pfam" id="PF07892">
    <property type="entry name" value="DUF1667"/>
    <property type="match status" value="1"/>
</dbReference>
<dbReference type="RefSeq" id="WP_094233583.1">
    <property type="nucleotide sequence ID" value="NZ_CP016199.1"/>
</dbReference>
<organism evidence="1 2">
    <name type="scientific">Mogibacterium pumilum</name>
    <dbReference type="NCBI Taxonomy" id="86332"/>
    <lineage>
        <taxon>Bacteria</taxon>
        <taxon>Bacillati</taxon>
        <taxon>Bacillota</taxon>
        <taxon>Clostridia</taxon>
        <taxon>Peptostreptococcales</taxon>
        <taxon>Anaerovoracaceae</taxon>
        <taxon>Mogibacterium</taxon>
    </lineage>
</organism>
<reference evidence="2" key="1">
    <citation type="submission" date="2016-05" db="EMBL/GenBank/DDBJ databases">
        <authorList>
            <person name="Holder M.E."/>
            <person name="Ajami N.J."/>
            <person name="Petrosino J.F."/>
        </authorList>
    </citation>
    <scope>NUCLEOTIDE SEQUENCE [LARGE SCALE GENOMIC DNA]</scope>
    <source>
        <strain evidence="2">ATCC 700696</strain>
    </source>
</reference>
<dbReference type="InterPro" id="IPR036593">
    <property type="entry name" value="CPE0013-like_sf"/>
</dbReference>
<gene>
    <name evidence="1" type="ORF">AXF17_01980</name>
</gene>
<evidence type="ECO:0000313" key="1">
    <source>
        <dbReference type="EMBL" id="ASS37357.1"/>
    </source>
</evidence>
<dbReference type="OrthoDB" id="9811531at2"/>
<name>A0A223AQX8_9FIRM</name>
<keyword evidence="2" id="KW-1185">Reference proteome</keyword>